<gene>
    <name evidence="1" type="ORF">SLINC_1470</name>
</gene>
<dbReference type="InterPro" id="IPR045450">
    <property type="entry name" value="VMAP_C"/>
</dbReference>
<sequence length="487" mass="55877">MCEQVEERIRRTAVDVLVEVDSLWSSEDREQFLSLVLDGLRSPGRLSHHAAPRNQYIALLRLCLRGDPAPGRPGGLTCLATVLELMDPGSPEAAILSRLADEWQAVRTLPAEFLQAWDLLEEALLSVRLTAEERGRLVMGATLSRLRRLPDHCTTPWSDFLHLVGQNTAPRQVPPWMVYLDKATEWMPQEHRGELRALNRRRAARWELGETFDRRRYDSTWAGPQLSAVHDENLAIRIRPAPFDEDHYTVSHWFHSDARSPHFEGRRDSAVIPFAALQQTVSDVISEVERAEGDRPGRLRLEFVLPLELINLPVESWPLDTEDPHLLLGTAYPAVVIRSLDRLLDERWHRRWRLRWQKLKDEPTSSSWYVSIPDRDPRHHEKVLAGLLDERQVAAVLSEPPERSRQRGCLEIKAALRTGYPVVVWHRTSESTAEFRQALSDLFAGGFADLLSRITRFRQEAAALGSEHDHFGRHLAVLWDDPDRKPL</sequence>
<dbReference type="STRING" id="1915.SLINC_1470"/>
<protein>
    <submittedName>
        <fullName evidence="1">Uncharacterized protein</fullName>
    </submittedName>
</protein>
<dbReference type="EMBL" id="CP016438">
    <property type="protein sequence ID" value="ANS63694.1"/>
    <property type="molecule type" value="Genomic_DNA"/>
</dbReference>
<dbReference type="KEGG" id="sls:SLINC_1470"/>
<evidence type="ECO:0000313" key="2">
    <source>
        <dbReference type="Proteomes" id="UP000092598"/>
    </source>
</evidence>
<dbReference type="InterPro" id="IPR045555">
    <property type="entry name" value="VMAP-M0"/>
</dbReference>
<organism evidence="1 2">
    <name type="scientific">Streptomyces lincolnensis</name>
    <dbReference type="NCBI Taxonomy" id="1915"/>
    <lineage>
        <taxon>Bacteria</taxon>
        <taxon>Bacillati</taxon>
        <taxon>Actinomycetota</taxon>
        <taxon>Actinomycetes</taxon>
        <taxon>Kitasatosporales</taxon>
        <taxon>Streptomycetaceae</taxon>
        <taxon>Streptomyces</taxon>
    </lineage>
</organism>
<dbReference type="Pfam" id="PF20028">
    <property type="entry name" value="VMAP-C"/>
    <property type="match status" value="1"/>
</dbReference>
<name>A0A1B1M5D0_STRLN</name>
<dbReference type="Pfam" id="PF19916">
    <property type="entry name" value="VMAP-M0"/>
    <property type="match status" value="1"/>
</dbReference>
<accession>A0A1B1M5D0</accession>
<evidence type="ECO:0000313" key="1">
    <source>
        <dbReference type="EMBL" id="ANS63694.1"/>
    </source>
</evidence>
<dbReference type="AlphaFoldDB" id="A0A1B1M5D0"/>
<proteinExistence type="predicted"/>
<dbReference type="Pfam" id="PF19956">
    <property type="entry name" value="EAD2"/>
    <property type="match status" value="1"/>
</dbReference>
<dbReference type="RefSeq" id="WP_067428315.1">
    <property type="nucleotide sequence ID" value="NZ_CP016438.1"/>
</dbReference>
<dbReference type="OrthoDB" id="3867284at2"/>
<reference evidence="1 2" key="1">
    <citation type="submission" date="2016-07" db="EMBL/GenBank/DDBJ databases">
        <title>Enhancement of antibiotic productionsby engineered nitrateutilization in actinobacteria.</title>
        <authorList>
            <person name="Meng S.C."/>
        </authorList>
    </citation>
    <scope>NUCLEOTIDE SEQUENCE [LARGE SCALE GENOMIC DNA]</scope>
    <source>
        <strain evidence="1 2">NRRL 2936</strain>
    </source>
</reference>
<dbReference type="Proteomes" id="UP000092598">
    <property type="component" value="Chromosome"/>
</dbReference>
<keyword evidence="2" id="KW-1185">Reference proteome</keyword>
<dbReference type="InterPro" id="IPR045431">
    <property type="entry name" value="EAD2"/>
</dbReference>